<sequence length="435" mass="51404">MIDNKTIIDFSGVNIEIKELQSYIKQDLGICINFEQNKLDNFDINNIFNTDLSNKKIHFYNKNNISKILQKQIHISSNRLIYTESPFFNSTKFIQLIKDIESSSLKSTDTAKQGFNYLIISNAPHKYNAGLTAKLINKLGNHIYYGVKIKDIKSDVLHKKPNKNYETTIDYSKYQIKINTKKTESYVLNLTPFVYIKQEKYNIYKQAYNDYYKLKKLNSTMTYLGIGSLNYIHFLYDEKNMQNVKNYECIQLFFQQPQDKKEILQKEEQYFKDSIKLLQTYINTIISTKQTKYGTSGLPFQYTTSKDLYSILEVILLTLTYYIIKHFYSKVDIDTQTLWNISAWGYECIETYGEKINILPKDSYIETPSGNIPLCFSTKQKKNAQTFCIEEFIIDIENIEQNEFLETKEQQIFDALFLYTKHNNEYEEENILIKR</sequence>
<protein>
    <submittedName>
        <fullName evidence="1">Uncharacterized protein</fullName>
    </submittedName>
</protein>
<name>A0A6L7DAF0_9HELI</name>
<gene>
    <name evidence="1" type="ORF">DCO61_01895</name>
</gene>
<evidence type="ECO:0000313" key="1">
    <source>
        <dbReference type="EMBL" id="MWV68809.1"/>
    </source>
</evidence>
<dbReference type="EMBL" id="QBIU01000001">
    <property type="protein sequence ID" value="MWV68809.1"/>
    <property type="molecule type" value="Genomic_DNA"/>
</dbReference>
<proteinExistence type="predicted"/>
<dbReference type="AlphaFoldDB" id="A0A6L7DAF0"/>
<organism evidence="1 2">
    <name type="scientific">Helicobacter saguini</name>
    <dbReference type="NCBI Taxonomy" id="1548018"/>
    <lineage>
        <taxon>Bacteria</taxon>
        <taxon>Pseudomonadati</taxon>
        <taxon>Campylobacterota</taxon>
        <taxon>Epsilonproteobacteria</taxon>
        <taxon>Campylobacterales</taxon>
        <taxon>Helicobacteraceae</taxon>
        <taxon>Helicobacter</taxon>
    </lineage>
</organism>
<accession>A0A6L7DAF0</accession>
<comment type="caution">
    <text evidence="1">The sequence shown here is derived from an EMBL/GenBank/DDBJ whole genome shotgun (WGS) entry which is preliminary data.</text>
</comment>
<evidence type="ECO:0000313" key="2">
    <source>
        <dbReference type="Proteomes" id="UP000477070"/>
    </source>
</evidence>
<reference evidence="1 2" key="1">
    <citation type="submission" date="2019-12" db="EMBL/GenBank/DDBJ databases">
        <title>Multi-Generational Helicobacter saguini Isolates.</title>
        <authorList>
            <person name="Mannion A."/>
            <person name="Shen Z."/>
            <person name="Fox J.G."/>
        </authorList>
    </citation>
    <scope>NUCLEOTIDE SEQUENCE [LARGE SCALE GENOMIC DNA]</scope>
    <source>
        <strain evidence="2">16-048 (F4)</strain>
    </source>
</reference>
<dbReference type="Proteomes" id="UP000477070">
    <property type="component" value="Unassembled WGS sequence"/>
</dbReference>